<dbReference type="EMBL" id="LVLJ01002446">
    <property type="protein sequence ID" value="OAE24957.1"/>
    <property type="molecule type" value="Genomic_DNA"/>
</dbReference>
<evidence type="ECO:0000313" key="2">
    <source>
        <dbReference type="EMBL" id="OAE24957.1"/>
    </source>
</evidence>
<feature type="region of interest" description="Disordered" evidence="1">
    <location>
        <begin position="49"/>
        <end position="70"/>
    </location>
</feature>
<reference evidence="2" key="1">
    <citation type="submission" date="2016-03" db="EMBL/GenBank/DDBJ databases">
        <title>Mechanisms controlling the formation of the plant cell surface in tip-growing cells are functionally conserved among land plants.</title>
        <authorList>
            <person name="Honkanen S."/>
            <person name="Jones V.A."/>
            <person name="Morieri G."/>
            <person name="Champion C."/>
            <person name="Hetherington A.J."/>
            <person name="Kelly S."/>
            <person name="Saint-Marcoux D."/>
            <person name="Proust H."/>
            <person name="Prescott H."/>
            <person name="Dolan L."/>
        </authorList>
    </citation>
    <scope>NUCLEOTIDE SEQUENCE [LARGE SCALE GENOMIC DNA]</scope>
    <source>
        <tissue evidence="2">Whole gametophyte</tissue>
    </source>
</reference>
<protein>
    <submittedName>
        <fullName evidence="2">Uncharacterized protein</fullName>
    </submittedName>
</protein>
<sequence length="162" mass="17987">MVESEPACCVRQPLNELNGNRRMSPNHAKKASAEPEVLENCNVAGGGQNFSASRRPFGQSRHLPSEEPESGARLVCRLSRVAEQLEVRGPRGMKRFVARGTWRQSKLGLQLQLQLRVENGSAVAVFKKQSKDEQQQEHVLEQTATGLPLVLLLGLLGWKHMP</sequence>
<evidence type="ECO:0000313" key="3">
    <source>
        <dbReference type="Proteomes" id="UP000077202"/>
    </source>
</evidence>
<comment type="caution">
    <text evidence="2">The sequence shown here is derived from an EMBL/GenBank/DDBJ whole genome shotgun (WGS) entry which is preliminary data.</text>
</comment>
<gene>
    <name evidence="2" type="ORF">AXG93_3545s1230</name>
</gene>
<dbReference type="AlphaFoldDB" id="A0A176VW30"/>
<evidence type="ECO:0000256" key="1">
    <source>
        <dbReference type="SAM" id="MobiDB-lite"/>
    </source>
</evidence>
<organism evidence="2 3">
    <name type="scientific">Marchantia polymorpha subsp. ruderalis</name>
    <dbReference type="NCBI Taxonomy" id="1480154"/>
    <lineage>
        <taxon>Eukaryota</taxon>
        <taxon>Viridiplantae</taxon>
        <taxon>Streptophyta</taxon>
        <taxon>Embryophyta</taxon>
        <taxon>Marchantiophyta</taxon>
        <taxon>Marchantiopsida</taxon>
        <taxon>Marchantiidae</taxon>
        <taxon>Marchantiales</taxon>
        <taxon>Marchantiaceae</taxon>
        <taxon>Marchantia</taxon>
    </lineage>
</organism>
<keyword evidence="3" id="KW-1185">Reference proteome</keyword>
<proteinExistence type="predicted"/>
<name>A0A176VW30_MARPO</name>
<dbReference type="Proteomes" id="UP000077202">
    <property type="component" value="Unassembled WGS sequence"/>
</dbReference>
<accession>A0A176VW30</accession>